<organism evidence="5 6">
    <name type="scientific">Microtus ochrogaster</name>
    <name type="common">Prairie vole</name>
    <dbReference type="NCBI Taxonomy" id="79684"/>
    <lineage>
        <taxon>Eukaryota</taxon>
        <taxon>Metazoa</taxon>
        <taxon>Chordata</taxon>
        <taxon>Craniata</taxon>
        <taxon>Vertebrata</taxon>
        <taxon>Euteleostomi</taxon>
        <taxon>Mammalia</taxon>
        <taxon>Eutheria</taxon>
        <taxon>Euarchontoglires</taxon>
        <taxon>Glires</taxon>
        <taxon>Rodentia</taxon>
        <taxon>Myomorpha</taxon>
        <taxon>Muroidea</taxon>
        <taxon>Cricetidae</taxon>
        <taxon>Arvicolinae</taxon>
        <taxon>Microtus</taxon>
    </lineage>
</organism>
<evidence type="ECO:0000313" key="5">
    <source>
        <dbReference type="Proteomes" id="UP000694915"/>
    </source>
</evidence>
<evidence type="ECO:0000259" key="3">
    <source>
        <dbReference type="Pfam" id="PF04802"/>
    </source>
</evidence>
<feature type="domain" description="Serine/threonine-protein phosphatase 4 regulatory subunit 3-like central" evidence="3">
    <location>
        <begin position="143"/>
        <end position="641"/>
    </location>
</feature>
<dbReference type="Pfam" id="PF04802">
    <property type="entry name" value="PP4R3"/>
    <property type="match status" value="1"/>
</dbReference>
<dbReference type="InterPro" id="IPR051137">
    <property type="entry name" value="PP4R3-like"/>
</dbReference>
<feature type="region of interest" description="Disordered" evidence="2">
    <location>
        <begin position="707"/>
        <end position="779"/>
    </location>
</feature>
<dbReference type="SUPFAM" id="SSF50729">
    <property type="entry name" value="PH domain-like"/>
    <property type="match status" value="1"/>
</dbReference>
<proteinExistence type="inferred from homology"/>
<dbReference type="PANTHER" id="PTHR23318">
    <property type="entry name" value="ATP SYNTHASE GAMMA-RELATED"/>
    <property type="match status" value="1"/>
</dbReference>
<feature type="domain" description="PP4R3 EVH1-like" evidence="4">
    <location>
        <begin position="8"/>
        <end position="102"/>
    </location>
</feature>
<evidence type="ECO:0000259" key="4">
    <source>
        <dbReference type="Pfam" id="PF22972"/>
    </source>
</evidence>
<dbReference type="RefSeq" id="XP_005368673.1">
    <property type="nucleotide sequence ID" value="XM_005368616.1"/>
</dbReference>
<sequence length="779" mass="90398">MSKRLPIVKVFVMKVDEQWKQISRGQISTKYIERLQGVCLLIHSESDGSLLLEYTIHPDVPYKKQYKHLISWPEANNSTMTIYFPDPECCQSVWEDICQVQHKDPNVQTSQDPAVNLTSFHEVPQFQYVFQEPTSECNMLETIADLLIIVKESPSHKKCLALLLGKLDYIKKLLLVFHTCEDQKNMESLHFLCIIIKGLFFFNDAHLFNTMFSDECIMDVIGCLEYDPSLDKPYQHRKFLAENAKFKEVMPITHSKLRQKIHQTYKMQYIHDILLPIPSKFHENRLSDLTASIFSNKIEIVTMLQEDETFLLEIFAQLEDNIVGEERRCELLFFLKEFCEFAMTLKVLEKKALLKTVIKLGIMRALKVSVCMQEHQIKVAAVDIFTYIVEYNPQIVRLYAVDEAQNSENKDDLLINIMIKQIICDPDPESSVVLSLTAVLRSLLDPENMFITGNASERSKFMIFFYTHCMDNLAGPILSITGQNDGDDNTVNIYSDIDQNVQLLGVVLEMLSFCVKHHKIYIKNYILKNNLLSRVLVLMHSKDTLLVLSALRLMRQMIGLKDEIYNLYIVRKNLFKPVISSLLRNGRRYNMLNSAIIELFEFIRVQNIKSLITNIVEKFYMALDSIEYVQTFKGLRFKYEEQKEQENKVKRNLHDMIYKKLHFKHMKVVEVDVKEEMCPRVDTGAVVPLGEDLQSSCDTLMQLKETSEDEVAQSEEKSFEFDCSSQSEASDREMSSPSQCSKRISLVDYSDDEDDDDSDNQDDEEEKEEPPPKRPNLGS</sequence>
<name>A0ABM0LLR1_MICOH</name>
<feature type="compositionally biased region" description="Acidic residues" evidence="2">
    <location>
        <begin position="749"/>
        <end position="768"/>
    </location>
</feature>
<dbReference type="Proteomes" id="UP000694915">
    <property type="component" value="Unplaced"/>
</dbReference>
<evidence type="ECO:0000313" key="6">
    <source>
        <dbReference type="RefSeq" id="XP_005368673.1"/>
    </source>
</evidence>
<accession>A0ABM0LLR1</accession>
<dbReference type="Pfam" id="PF22972">
    <property type="entry name" value="EVH1_PP4R3"/>
    <property type="match status" value="1"/>
</dbReference>
<dbReference type="InterPro" id="IPR011993">
    <property type="entry name" value="PH-like_dom_sf"/>
</dbReference>
<reference evidence="6" key="1">
    <citation type="submission" date="2025-08" db="UniProtKB">
        <authorList>
            <consortium name="RefSeq"/>
        </authorList>
    </citation>
    <scope>IDENTIFICATION</scope>
</reference>
<protein>
    <submittedName>
        <fullName evidence="6">Protein PPP4R3C-like</fullName>
    </submittedName>
</protein>
<gene>
    <name evidence="6" type="primary">LOC101985680</name>
</gene>
<dbReference type="PANTHER" id="PTHR23318:SF19">
    <property type="entry name" value="PROTEIN PPP4R3C"/>
    <property type="match status" value="1"/>
</dbReference>
<dbReference type="InterPro" id="IPR006887">
    <property type="entry name" value="P4R3-like_central_dom"/>
</dbReference>
<evidence type="ECO:0000256" key="2">
    <source>
        <dbReference type="SAM" id="MobiDB-lite"/>
    </source>
</evidence>
<keyword evidence="5" id="KW-1185">Reference proteome</keyword>
<dbReference type="Gene3D" id="2.30.29.30">
    <property type="entry name" value="Pleckstrin-homology domain (PH domain)/Phosphotyrosine-binding domain (PTB)"/>
    <property type="match status" value="1"/>
</dbReference>
<comment type="similarity">
    <text evidence="1">Belongs to the SMEK family.</text>
</comment>
<dbReference type="GeneID" id="101985680"/>
<dbReference type="InterPro" id="IPR055236">
    <property type="entry name" value="EVH1_PP4R3"/>
</dbReference>
<evidence type="ECO:0000256" key="1">
    <source>
        <dbReference type="ARBA" id="ARBA00008809"/>
    </source>
</evidence>